<dbReference type="AlphaFoldDB" id="A0A4D5RZA0"/>
<dbReference type="EMBL" id="GHJT01008689">
    <property type="protein sequence ID" value="MOY42660.1"/>
    <property type="molecule type" value="Transcribed_RNA"/>
</dbReference>
<protein>
    <submittedName>
        <fullName evidence="2">Putative secreted protein</fullName>
    </submittedName>
</protein>
<feature type="compositionally biased region" description="Low complexity" evidence="1">
    <location>
        <begin position="59"/>
        <end position="75"/>
    </location>
</feature>
<accession>A0A4D5RZA0</accession>
<feature type="compositionally biased region" description="Polar residues" evidence="1">
    <location>
        <begin position="144"/>
        <end position="160"/>
    </location>
</feature>
<name>A0A4D5RZA0_IXOSC</name>
<organism evidence="2">
    <name type="scientific">Ixodes scapularis</name>
    <name type="common">Black-legged tick</name>
    <name type="synonym">Deer tick</name>
    <dbReference type="NCBI Taxonomy" id="6945"/>
    <lineage>
        <taxon>Eukaryota</taxon>
        <taxon>Metazoa</taxon>
        <taxon>Ecdysozoa</taxon>
        <taxon>Arthropoda</taxon>
        <taxon>Chelicerata</taxon>
        <taxon>Arachnida</taxon>
        <taxon>Acari</taxon>
        <taxon>Parasitiformes</taxon>
        <taxon>Ixodida</taxon>
        <taxon>Ixodoidea</taxon>
        <taxon>Ixodidae</taxon>
        <taxon>Ixodinae</taxon>
        <taxon>Ixodes</taxon>
    </lineage>
</organism>
<feature type="compositionally biased region" description="Basic and acidic residues" evidence="1">
    <location>
        <begin position="104"/>
        <end position="117"/>
    </location>
</feature>
<reference evidence="2" key="1">
    <citation type="submission" date="2019-04" db="EMBL/GenBank/DDBJ databases">
        <title>An insight into the mialome of Ixodes scapularis.</title>
        <authorList>
            <person name="Ribeiro J.M."/>
            <person name="Mather T.N."/>
            <person name="Karim S."/>
        </authorList>
    </citation>
    <scope>NUCLEOTIDE SEQUENCE</scope>
</reference>
<dbReference type="Gene3D" id="1.20.58.60">
    <property type="match status" value="1"/>
</dbReference>
<sequence>MRWLLGAEATLTALEAQPLPDDIPLVERLIDDHKVFMEDMSKRQPDVDRVSKAFSGKRQQPPVQQPVQQLQQHPVGARRRGEPLHHDRRTTPHGPPQTTPRTETPPRGHHPEQEIHNPHPKQRTNKAQQRCPRALERQRRRCSRGSSTFRSWRASRTLTLMNGEEGSWAG</sequence>
<evidence type="ECO:0000313" key="2">
    <source>
        <dbReference type="EMBL" id="MOY42660.1"/>
    </source>
</evidence>
<feature type="compositionally biased region" description="Basic and acidic residues" evidence="1">
    <location>
        <begin position="40"/>
        <end position="51"/>
    </location>
</feature>
<evidence type="ECO:0000256" key="1">
    <source>
        <dbReference type="SAM" id="MobiDB-lite"/>
    </source>
</evidence>
<feature type="region of interest" description="Disordered" evidence="1">
    <location>
        <begin position="40"/>
        <end position="170"/>
    </location>
</feature>
<proteinExistence type="predicted"/>
<dbReference type="SUPFAM" id="SSF46966">
    <property type="entry name" value="Spectrin repeat"/>
    <property type="match status" value="1"/>
</dbReference>